<dbReference type="InterPro" id="IPR013216">
    <property type="entry name" value="Methyltransf_11"/>
</dbReference>
<proteinExistence type="predicted"/>
<dbReference type="GO" id="GO:0032259">
    <property type="term" value="P:methylation"/>
    <property type="evidence" value="ECO:0007669"/>
    <property type="project" value="UniProtKB-KW"/>
</dbReference>
<keyword evidence="3" id="KW-0489">Methyltransferase</keyword>
<sequence>MASDHWTPAVGLPCHGRHQLDLPDNYFDVVTRWFTLHFLDDPETAISKAHRVLRPGGLFAFSGPPTNGPADEEPEGPSTPHDDCWAFYRELISDMASRTSALKKPDPFTSP</sequence>
<organism evidence="3 4">
    <name type="scientific">Streptomyces spirodelae</name>
    <dbReference type="NCBI Taxonomy" id="2812904"/>
    <lineage>
        <taxon>Bacteria</taxon>
        <taxon>Bacillati</taxon>
        <taxon>Actinomycetota</taxon>
        <taxon>Actinomycetes</taxon>
        <taxon>Kitasatosporales</taxon>
        <taxon>Streptomycetaceae</taxon>
        <taxon>Streptomyces</taxon>
    </lineage>
</organism>
<dbReference type="Proteomes" id="UP001518976">
    <property type="component" value="Unassembled WGS sequence"/>
</dbReference>
<feature type="domain" description="Methyltransferase type 11" evidence="2">
    <location>
        <begin position="18"/>
        <end position="61"/>
    </location>
</feature>
<feature type="region of interest" description="Disordered" evidence="1">
    <location>
        <begin position="60"/>
        <end position="81"/>
    </location>
</feature>
<dbReference type="EMBL" id="JAFFZN010000028">
    <property type="protein sequence ID" value="MBO8188844.1"/>
    <property type="molecule type" value="Genomic_DNA"/>
</dbReference>
<evidence type="ECO:0000256" key="1">
    <source>
        <dbReference type="SAM" id="MobiDB-lite"/>
    </source>
</evidence>
<evidence type="ECO:0000313" key="3">
    <source>
        <dbReference type="EMBL" id="MBO8188844.1"/>
    </source>
</evidence>
<dbReference type="InterPro" id="IPR029063">
    <property type="entry name" value="SAM-dependent_MTases_sf"/>
</dbReference>
<dbReference type="GO" id="GO:0008168">
    <property type="term" value="F:methyltransferase activity"/>
    <property type="evidence" value="ECO:0007669"/>
    <property type="project" value="UniProtKB-KW"/>
</dbReference>
<evidence type="ECO:0000313" key="4">
    <source>
        <dbReference type="Proteomes" id="UP001518976"/>
    </source>
</evidence>
<dbReference type="CDD" id="cd02440">
    <property type="entry name" value="AdoMet_MTases"/>
    <property type="match status" value="1"/>
</dbReference>
<gene>
    <name evidence="3" type="ORF">JW592_25750</name>
</gene>
<accession>A0ABS3X0I3</accession>
<keyword evidence="3" id="KW-0808">Transferase</keyword>
<protein>
    <submittedName>
        <fullName evidence="3">Class I SAM-dependent methyltransferase</fullName>
    </submittedName>
</protein>
<dbReference type="Pfam" id="PF08241">
    <property type="entry name" value="Methyltransf_11"/>
    <property type="match status" value="1"/>
</dbReference>
<evidence type="ECO:0000259" key="2">
    <source>
        <dbReference type="Pfam" id="PF08241"/>
    </source>
</evidence>
<dbReference type="SUPFAM" id="SSF53335">
    <property type="entry name" value="S-adenosyl-L-methionine-dependent methyltransferases"/>
    <property type="match status" value="1"/>
</dbReference>
<dbReference type="Gene3D" id="3.40.50.150">
    <property type="entry name" value="Vaccinia Virus protein VP39"/>
    <property type="match status" value="1"/>
</dbReference>
<name>A0ABS3X0I3_9ACTN</name>
<comment type="caution">
    <text evidence="3">The sequence shown here is derived from an EMBL/GenBank/DDBJ whole genome shotgun (WGS) entry which is preliminary data.</text>
</comment>
<keyword evidence="4" id="KW-1185">Reference proteome</keyword>
<reference evidence="3 4" key="1">
    <citation type="submission" date="2021-02" db="EMBL/GenBank/DDBJ databases">
        <title>Streptomyces spirodelae sp. nov., isolated from duckweed.</title>
        <authorList>
            <person name="Saimee Y."/>
            <person name="Duangmal K."/>
        </authorList>
    </citation>
    <scope>NUCLEOTIDE SEQUENCE [LARGE SCALE GENOMIC DNA]</scope>
    <source>
        <strain evidence="3 4">DW4-2</strain>
    </source>
</reference>